<sequence length="112" mass="12742">MDKENNADFDKFVKGIEETIIRDMKIIKKLSDKLNTDGDDSENNFIGLRGRIGGIQKISETLCENIESLSEFLAIKEVSSEDSLIIKEVEDGAKWEFADNKKNNPQPTFYHS</sequence>
<reference evidence="1" key="1">
    <citation type="journal article" date="2015" name="Nature">
        <title>Complex archaea that bridge the gap between prokaryotes and eukaryotes.</title>
        <authorList>
            <person name="Spang A."/>
            <person name="Saw J.H."/>
            <person name="Jorgensen S.L."/>
            <person name="Zaremba-Niedzwiedzka K."/>
            <person name="Martijn J."/>
            <person name="Lind A.E."/>
            <person name="van Eijk R."/>
            <person name="Schleper C."/>
            <person name="Guy L."/>
            <person name="Ettema T.J."/>
        </authorList>
    </citation>
    <scope>NUCLEOTIDE SEQUENCE</scope>
</reference>
<evidence type="ECO:0000313" key="1">
    <source>
        <dbReference type="EMBL" id="KKL78152.1"/>
    </source>
</evidence>
<proteinExistence type="predicted"/>
<protein>
    <submittedName>
        <fullName evidence="1">Uncharacterized protein</fullName>
    </submittedName>
</protein>
<dbReference type="AlphaFoldDB" id="A0A0F9HSN6"/>
<gene>
    <name evidence="1" type="ORF">LCGC14_2027740</name>
</gene>
<comment type="caution">
    <text evidence="1">The sequence shown here is derived from an EMBL/GenBank/DDBJ whole genome shotgun (WGS) entry which is preliminary data.</text>
</comment>
<organism evidence="1">
    <name type="scientific">marine sediment metagenome</name>
    <dbReference type="NCBI Taxonomy" id="412755"/>
    <lineage>
        <taxon>unclassified sequences</taxon>
        <taxon>metagenomes</taxon>
        <taxon>ecological metagenomes</taxon>
    </lineage>
</organism>
<accession>A0A0F9HSN6</accession>
<dbReference type="EMBL" id="LAZR01023546">
    <property type="protein sequence ID" value="KKL78152.1"/>
    <property type="molecule type" value="Genomic_DNA"/>
</dbReference>
<name>A0A0F9HSN6_9ZZZZ</name>